<dbReference type="PANTHER" id="PTHR11610">
    <property type="entry name" value="LIPASE"/>
    <property type="match status" value="1"/>
</dbReference>
<dbReference type="GO" id="GO:0016042">
    <property type="term" value="P:lipid catabolic process"/>
    <property type="evidence" value="ECO:0007669"/>
    <property type="project" value="TreeGrafter"/>
</dbReference>
<evidence type="ECO:0000313" key="8">
    <source>
        <dbReference type="Proteomes" id="UP000648187"/>
    </source>
</evidence>
<comment type="similarity">
    <text evidence="2 4">Belongs to the AB hydrolase superfamily. Lipase family.</text>
</comment>
<name>A0A835GJ89_SPOEX</name>
<comment type="caution">
    <text evidence="7">The sequence shown here is derived from an EMBL/GenBank/DDBJ whole genome shotgun (WGS) entry which is preliminary data.</text>
</comment>
<proteinExistence type="inferred from homology"/>
<accession>A0A835GJ89</accession>
<dbReference type="GO" id="GO:0005615">
    <property type="term" value="C:extracellular space"/>
    <property type="evidence" value="ECO:0007669"/>
    <property type="project" value="TreeGrafter"/>
</dbReference>
<organism evidence="7 8">
    <name type="scientific">Spodoptera exigua</name>
    <name type="common">Beet armyworm</name>
    <name type="synonym">Noctua fulgens</name>
    <dbReference type="NCBI Taxonomy" id="7107"/>
    <lineage>
        <taxon>Eukaryota</taxon>
        <taxon>Metazoa</taxon>
        <taxon>Ecdysozoa</taxon>
        <taxon>Arthropoda</taxon>
        <taxon>Hexapoda</taxon>
        <taxon>Insecta</taxon>
        <taxon>Pterygota</taxon>
        <taxon>Neoptera</taxon>
        <taxon>Endopterygota</taxon>
        <taxon>Lepidoptera</taxon>
        <taxon>Glossata</taxon>
        <taxon>Ditrysia</taxon>
        <taxon>Noctuoidea</taxon>
        <taxon>Noctuidae</taxon>
        <taxon>Amphipyrinae</taxon>
        <taxon>Spodoptera</taxon>
    </lineage>
</organism>
<protein>
    <recommendedName>
        <fullName evidence="6">Lipase domain-containing protein</fullName>
    </recommendedName>
</protein>
<dbReference type="GO" id="GO:0017171">
    <property type="term" value="F:serine hydrolase activity"/>
    <property type="evidence" value="ECO:0007669"/>
    <property type="project" value="TreeGrafter"/>
</dbReference>
<comment type="subcellular location">
    <subcellularLocation>
        <location evidence="1">Secreted</location>
    </subcellularLocation>
</comment>
<dbReference type="AlphaFoldDB" id="A0A835GJ89"/>
<keyword evidence="3" id="KW-0964">Secreted</keyword>
<sequence length="646" mass="72085">MSQNIQIKMKFPLLCLFLMSFRFTSAALEKYGPLSFALKMVKCEHRRDLDLDVSGIDVYFYDFQNGITETFPINEAAQGILALKDLDKVKKFFMFVGGFKSHINKNTEERVRNAFKDFPNSYLIIIDHSAYTNDRQGKKKSYERSVKYVYYIGKQLAQMLVGLREGGISPKTIHCIGHSLGSQMLAHVGEIFFETTGEKIARITALDPAGPCFSNSFIQEQIRAGVADYVEVYHCNAGGLGTTSVLGDVDFFVNKGASQPNCGTALIPGIIDSSFSAKCNHKTCVTMWTASVKNPEGYTAYKCDKYKYFKGGMCSLNDKAVAGFWNPGNATGVYYFSTEGYDFSPVERRFDLDVSQLEIHFYDIHMKGHKSFHIEKAAKEILSIDKLDKNQKFYVFVGGYKTHIDTPTADLVRETFKTVPGYLIIIDHSAYTNNFDGDLTAYKRSVKYVYSIGVQLAKMLDKLNKGGISAKQIHAIGHSLGSQILSHAGQNFAKMSGKKISRITALDPAGPCFSNSPKEEQIRAGVAEYVEVYHCDDGFLGTTKKLGDVDFFMNEGKTQPQCKLGFWKSLIATNVIKSKTCSHKICVSAWMSTIAHRDRFPAKQCDSYPAFKKGKCSGNNSTIAGFANPGNAKGIYYFSTEKYDKF</sequence>
<reference evidence="7" key="1">
    <citation type="submission" date="2020-08" db="EMBL/GenBank/DDBJ databases">
        <title>Spodoptera exigua strain:BAW_Kor-Di-RS1 Genome sequencing and assembly.</title>
        <authorList>
            <person name="Kim J."/>
            <person name="Nam H.Y."/>
            <person name="Kwon M."/>
            <person name="Choi J.H."/>
            <person name="Cho S.R."/>
            <person name="Kim G.-H."/>
        </authorList>
    </citation>
    <scope>NUCLEOTIDE SEQUENCE</scope>
    <source>
        <strain evidence="7">BAW_Kor-Di-RS1</strain>
        <tissue evidence="7">Whole-body</tissue>
    </source>
</reference>
<feature type="domain" description="Lipase" evidence="6">
    <location>
        <begin position="355"/>
        <end position="618"/>
    </location>
</feature>
<dbReference type="InterPro" id="IPR029058">
    <property type="entry name" value="AB_hydrolase_fold"/>
</dbReference>
<feature type="domain" description="Lipase" evidence="6">
    <location>
        <begin position="42"/>
        <end position="314"/>
    </location>
</feature>
<keyword evidence="8" id="KW-1185">Reference proteome</keyword>
<evidence type="ECO:0000256" key="4">
    <source>
        <dbReference type="RuleBase" id="RU004262"/>
    </source>
</evidence>
<evidence type="ECO:0000256" key="1">
    <source>
        <dbReference type="ARBA" id="ARBA00004613"/>
    </source>
</evidence>
<dbReference type="InterPro" id="IPR013818">
    <property type="entry name" value="Lipase"/>
</dbReference>
<dbReference type="Proteomes" id="UP000648187">
    <property type="component" value="Unassembled WGS sequence"/>
</dbReference>
<dbReference type="EMBL" id="JACKWZ010000054">
    <property type="protein sequence ID" value="KAF9418530.1"/>
    <property type="molecule type" value="Genomic_DNA"/>
</dbReference>
<dbReference type="PANTHER" id="PTHR11610:SF173">
    <property type="entry name" value="LIPASE DOMAIN-CONTAINING PROTEIN-RELATED"/>
    <property type="match status" value="1"/>
</dbReference>
<dbReference type="GO" id="GO:0016298">
    <property type="term" value="F:lipase activity"/>
    <property type="evidence" value="ECO:0007669"/>
    <property type="project" value="InterPro"/>
</dbReference>
<dbReference type="SUPFAM" id="SSF53474">
    <property type="entry name" value="alpha/beta-Hydrolases"/>
    <property type="match status" value="2"/>
</dbReference>
<dbReference type="Gene3D" id="3.40.50.1820">
    <property type="entry name" value="alpha/beta hydrolase"/>
    <property type="match status" value="2"/>
</dbReference>
<dbReference type="Pfam" id="PF00151">
    <property type="entry name" value="Lipase"/>
    <property type="match status" value="2"/>
</dbReference>
<evidence type="ECO:0000313" key="7">
    <source>
        <dbReference type="EMBL" id="KAF9418530.1"/>
    </source>
</evidence>
<dbReference type="InterPro" id="IPR000734">
    <property type="entry name" value="TAG_lipase"/>
</dbReference>
<feature type="signal peptide" evidence="5">
    <location>
        <begin position="1"/>
        <end position="26"/>
    </location>
</feature>
<evidence type="ECO:0000256" key="5">
    <source>
        <dbReference type="SAM" id="SignalP"/>
    </source>
</evidence>
<evidence type="ECO:0000256" key="2">
    <source>
        <dbReference type="ARBA" id="ARBA00010701"/>
    </source>
</evidence>
<keyword evidence="5" id="KW-0732">Signal</keyword>
<evidence type="ECO:0000259" key="6">
    <source>
        <dbReference type="Pfam" id="PF00151"/>
    </source>
</evidence>
<feature type="chain" id="PRO_5032862282" description="Lipase domain-containing protein" evidence="5">
    <location>
        <begin position="27"/>
        <end position="646"/>
    </location>
</feature>
<gene>
    <name evidence="7" type="ORF">HW555_004679</name>
</gene>
<evidence type="ECO:0000256" key="3">
    <source>
        <dbReference type="ARBA" id="ARBA00022525"/>
    </source>
</evidence>